<name>A0A914IE25_GLORO</name>
<feature type="transmembrane region" description="Helical" evidence="1">
    <location>
        <begin position="254"/>
        <end position="273"/>
    </location>
</feature>
<dbReference type="WBParaSite" id="Gr19_v10_g9037.t1">
    <property type="protein sequence ID" value="Gr19_v10_g9037.t1"/>
    <property type="gene ID" value="Gr19_v10_g9037"/>
</dbReference>
<feature type="transmembrane region" description="Helical" evidence="1">
    <location>
        <begin position="199"/>
        <end position="222"/>
    </location>
</feature>
<sequence length="341" mass="39665">MEIFLDNKRFDSLYNCSFYDYESVPRERRQNVIPGAFLLCLYIVFELLYLPCLWVFLRANDARRESCYRLMLLMAMLSMLSINSSCLIIGVYAIRGDVFCDRPNINFLIGMFCFATYCAESMVNFILALNRCVEMCNERICGQIFGRHRVYIWMLGALIYGATMGFAFPPPIPNGMLVGWFWNPHLPYSDDKNGNYQHILLPLHNFCIGFGLPLLYLIFYVLMRRKLRLISNSSSSNDQQQRAGVDHRPNQMNVFLQVLLISMLNISFTYLYLYMQYFTVPNWAIIFASFAWACSQGFIPIIYITLNRSIAKGFKNIFVTEKAKQFVSTVFLYRNQPPANG</sequence>
<feature type="transmembrane region" description="Helical" evidence="1">
    <location>
        <begin position="32"/>
        <end position="57"/>
    </location>
</feature>
<feature type="transmembrane region" description="Helical" evidence="1">
    <location>
        <begin position="285"/>
        <end position="306"/>
    </location>
</feature>
<reference evidence="3" key="1">
    <citation type="submission" date="2022-11" db="UniProtKB">
        <authorList>
            <consortium name="WormBaseParasite"/>
        </authorList>
    </citation>
    <scope>IDENTIFICATION</scope>
</reference>
<keyword evidence="1" id="KW-0812">Transmembrane</keyword>
<dbReference type="PANTHER" id="PTHR23021:SF11">
    <property type="entry name" value="SERPENTINE RECEPTOR, CLASS T"/>
    <property type="match status" value="1"/>
</dbReference>
<proteinExistence type="predicted"/>
<feature type="transmembrane region" description="Helical" evidence="1">
    <location>
        <begin position="69"/>
        <end position="93"/>
    </location>
</feature>
<dbReference type="Gene3D" id="1.20.1070.10">
    <property type="entry name" value="Rhodopsin 7-helix transmembrane proteins"/>
    <property type="match status" value="1"/>
</dbReference>
<keyword evidence="2" id="KW-1185">Reference proteome</keyword>
<keyword evidence="1" id="KW-1133">Transmembrane helix</keyword>
<dbReference type="PANTHER" id="PTHR23021">
    <property type="entry name" value="SERPENTINE RECEPTOR, CLASS T"/>
    <property type="match status" value="1"/>
</dbReference>
<dbReference type="Pfam" id="PF10321">
    <property type="entry name" value="7TM_GPCR_Srt"/>
    <property type="match status" value="1"/>
</dbReference>
<dbReference type="AlphaFoldDB" id="A0A914IE25"/>
<dbReference type="Proteomes" id="UP000887572">
    <property type="component" value="Unplaced"/>
</dbReference>
<keyword evidence="1" id="KW-0472">Membrane</keyword>
<dbReference type="InterPro" id="IPR019425">
    <property type="entry name" value="7TM_GPCR_serpentine_rcpt_Srt"/>
</dbReference>
<evidence type="ECO:0000256" key="1">
    <source>
        <dbReference type="SAM" id="Phobius"/>
    </source>
</evidence>
<evidence type="ECO:0000313" key="3">
    <source>
        <dbReference type="WBParaSite" id="Gr19_v10_g9037.t1"/>
    </source>
</evidence>
<evidence type="ECO:0000313" key="2">
    <source>
        <dbReference type="Proteomes" id="UP000887572"/>
    </source>
</evidence>
<dbReference type="SUPFAM" id="SSF81321">
    <property type="entry name" value="Family A G protein-coupled receptor-like"/>
    <property type="match status" value="1"/>
</dbReference>
<protein>
    <submittedName>
        <fullName evidence="3">G-protein coupled receptors family 1 profile domain-containing protein</fullName>
    </submittedName>
</protein>
<feature type="transmembrane region" description="Helical" evidence="1">
    <location>
        <begin position="105"/>
        <end position="129"/>
    </location>
</feature>
<organism evidence="2 3">
    <name type="scientific">Globodera rostochiensis</name>
    <name type="common">Golden nematode worm</name>
    <name type="synonym">Heterodera rostochiensis</name>
    <dbReference type="NCBI Taxonomy" id="31243"/>
    <lineage>
        <taxon>Eukaryota</taxon>
        <taxon>Metazoa</taxon>
        <taxon>Ecdysozoa</taxon>
        <taxon>Nematoda</taxon>
        <taxon>Chromadorea</taxon>
        <taxon>Rhabditida</taxon>
        <taxon>Tylenchina</taxon>
        <taxon>Tylenchomorpha</taxon>
        <taxon>Tylenchoidea</taxon>
        <taxon>Heteroderidae</taxon>
        <taxon>Heteroderinae</taxon>
        <taxon>Globodera</taxon>
    </lineage>
</organism>
<feature type="transmembrane region" description="Helical" evidence="1">
    <location>
        <begin position="150"/>
        <end position="168"/>
    </location>
</feature>
<accession>A0A914IE25</accession>